<dbReference type="PIRSF" id="PIRSF026326">
    <property type="entry name" value="InaA"/>
    <property type="match status" value="1"/>
</dbReference>
<reference evidence="1" key="1">
    <citation type="submission" date="2022-03" db="EMBL/GenBank/DDBJ databases">
        <title>Pseudomonas marianensis sp. nov., a marine bacterium isolated from deep-sea sediments of the Mariana Trench.</title>
        <authorList>
            <person name="Wei Y."/>
        </authorList>
    </citation>
    <scope>NUCLEOTIDE SEQUENCE</scope>
    <source>
        <strain evidence="1">PS1</strain>
    </source>
</reference>
<organism evidence="1 2">
    <name type="scientific">Stutzerimonas marianensis</name>
    <dbReference type="NCBI Taxonomy" id="2929513"/>
    <lineage>
        <taxon>Bacteria</taxon>
        <taxon>Pseudomonadati</taxon>
        <taxon>Pseudomonadota</taxon>
        <taxon>Gammaproteobacteria</taxon>
        <taxon>Pseudomonadales</taxon>
        <taxon>Pseudomonadaceae</taxon>
        <taxon>Stutzerimonas</taxon>
    </lineage>
</organism>
<gene>
    <name evidence="1" type="ORF">MST27_00720</name>
</gene>
<dbReference type="AlphaFoldDB" id="A0A9X1W0J4"/>
<keyword evidence="1" id="KW-0808">Transferase</keyword>
<dbReference type="SUPFAM" id="SSF56112">
    <property type="entry name" value="Protein kinase-like (PK-like)"/>
    <property type="match status" value="1"/>
</dbReference>
<dbReference type="EMBL" id="JALGRD010000001">
    <property type="protein sequence ID" value="MCJ0971889.1"/>
    <property type="molecule type" value="Genomic_DNA"/>
</dbReference>
<sequence length="250" mass="28564">MKDFIAVQDKPLLEAAGLSGFDALWDARVPAVDEPNRGRGGWSAVYKLKLGSAAYYLKRQSDYLIHSVTHPLGEPTLTREFRNIRRYHRRGIPTLDVAFFGQRKVAGERRAILLTRALDGWNDLASWLEGWSEVSVARRETILRACGELVRQLHQAGQRHGCLYPKHIFLREQGERFDTCLIDLEKTRPLMFGRGARERDLDALVRRAGWRDGDVATLLAAYLGCMPDAARVDRWRRRLLVRSISKDAQP</sequence>
<comment type="caution">
    <text evidence="1">The sequence shown here is derived from an EMBL/GenBank/DDBJ whole genome shotgun (WGS) entry which is preliminary data.</text>
</comment>
<accession>A0A9X1W0J4</accession>
<dbReference type="RefSeq" id="WP_243604089.1">
    <property type="nucleotide sequence ID" value="NZ_JALGRD010000001.1"/>
</dbReference>
<dbReference type="Pfam" id="PF06293">
    <property type="entry name" value="Kdo"/>
    <property type="match status" value="1"/>
</dbReference>
<dbReference type="InterPro" id="IPR027023">
    <property type="entry name" value="Put_LipoPS_kinase_InaA"/>
</dbReference>
<evidence type="ECO:0000313" key="2">
    <source>
        <dbReference type="Proteomes" id="UP001139682"/>
    </source>
</evidence>
<dbReference type="Proteomes" id="UP001139682">
    <property type="component" value="Unassembled WGS sequence"/>
</dbReference>
<dbReference type="InterPro" id="IPR011009">
    <property type="entry name" value="Kinase-like_dom_sf"/>
</dbReference>
<evidence type="ECO:0000313" key="1">
    <source>
        <dbReference type="EMBL" id="MCJ0971889.1"/>
    </source>
</evidence>
<dbReference type="GO" id="GO:0016301">
    <property type="term" value="F:kinase activity"/>
    <property type="evidence" value="ECO:0007669"/>
    <property type="project" value="UniProtKB-KW"/>
</dbReference>
<keyword evidence="2" id="KW-1185">Reference proteome</keyword>
<name>A0A9X1W0J4_9GAMM</name>
<proteinExistence type="predicted"/>
<protein>
    <submittedName>
        <fullName evidence="1">Lipopolysaccharide kinase InaA family protein</fullName>
    </submittedName>
</protein>
<keyword evidence="1" id="KW-0418">Kinase</keyword>